<protein>
    <submittedName>
        <fullName evidence="1">Uncharacterized protein</fullName>
    </submittedName>
</protein>
<proteinExistence type="predicted"/>
<evidence type="ECO:0000313" key="2">
    <source>
        <dbReference type="Proteomes" id="UP000002302"/>
    </source>
</evidence>
<sequence length="52" mass="6040">MKKSKKFMSIFLKNLHSLNNPYLAHKLQNLKENRFVKIDNGGGGDKFLGYKK</sequence>
<name>A7H2H2_CAMJD</name>
<gene>
    <name evidence="1" type="ordered locus">JJD26997_0523</name>
</gene>
<organism evidence="1 2">
    <name type="scientific">Campylobacter jejuni subsp. doylei (strain ATCC BAA-1458 / RM4099 / 269.97)</name>
    <dbReference type="NCBI Taxonomy" id="360109"/>
    <lineage>
        <taxon>Bacteria</taxon>
        <taxon>Pseudomonadati</taxon>
        <taxon>Campylobacterota</taxon>
        <taxon>Epsilonproteobacteria</taxon>
        <taxon>Campylobacterales</taxon>
        <taxon>Campylobacteraceae</taxon>
        <taxon>Campylobacter</taxon>
    </lineage>
</organism>
<accession>A7H2H2</accession>
<dbReference type="HOGENOM" id="CLU_3077854_0_0_7"/>
<dbReference type="Proteomes" id="UP000002302">
    <property type="component" value="Chromosome"/>
</dbReference>
<reference evidence="2" key="1">
    <citation type="submission" date="2007-07" db="EMBL/GenBank/DDBJ databases">
        <title>Complete genome sequence of Campylobacter jejuni subsp doylei 269.97 isolated from human blood.</title>
        <authorList>
            <person name="Fouts D.E."/>
            <person name="Mongodin E.F."/>
            <person name="Puiu D."/>
            <person name="Sebastian Y."/>
            <person name="Miller W.G."/>
            <person name="Mandrell R.E."/>
            <person name="Lastovica A.J."/>
            <person name="Nelson K.E."/>
        </authorList>
    </citation>
    <scope>NUCLEOTIDE SEQUENCE [LARGE SCALE GENOMIC DNA]</scope>
    <source>
        <strain evidence="2">ATCC BAA-1458 / RM4099 / 269.97</strain>
    </source>
</reference>
<evidence type="ECO:0000313" key="1">
    <source>
        <dbReference type="EMBL" id="ABS43432.1"/>
    </source>
</evidence>
<dbReference type="AlphaFoldDB" id="A7H2H2"/>
<dbReference type="KEGG" id="cjd:JJD26997_0523"/>
<dbReference type="EMBL" id="CP000768">
    <property type="protein sequence ID" value="ABS43432.1"/>
    <property type="molecule type" value="Genomic_DNA"/>
</dbReference>